<keyword evidence="2" id="KW-1133">Transmembrane helix</keyword>
<dbReference type="VEuPathDB" id="PiroplasmaDB:TpMuguga_03g00774"/>
<organism evidence="3 4">
    <name type="scientific">Theileria parva</name>
    <name type="common">East coast fever infection agent</name>
    <dbReference type="NCBI Taxonomy" id="5875"/>
    <lineage>
        <taxon>Eukaryota</taxon>
        <taxon>Sar</taxon>
        <taxon>Alveolata</taxon>
        <taxon>Apicomplexa</taxon>
        <taxon>Aconoidasida</taxon>
        <taxon>Piroplasmida</taxon>
        <taxon>Theileriidae</taxon>
        <taxon>Theileria</taxon>
    </lineage>
</organism>
<evidence type="ECO:0000256" key="1">
    <source>
        <dbReference type="SAM" id="MobiDB-lite"/>
    </source>
</evidence>
<dbReference type="AlphaFoldDB" id="Q4MYR7"/>
<dbReference type="Proteomes" id="UP000001949">
    <property type="component" value="Unassembled WGS sequence"/>
</dbReference>
<evidence type="ECO:0000256" key="2">
    <source>
        <dbReference type="SAM" id="Phobius"/>
    </source>
</evidence>
<keyword evidence="2" id="KW-0812">Transmembrane</keyword>
<keyword evidence="2" id="KW-0472">Membrane</keyword>
<comment type="caution">
    <text evidence="3">The sequence shown here is derived from an EMBL/GenBank/DDBJ whole genome shotgun (WGS) entry which is preliminary data.</text>
</comment>
<evidence type="ECO:0000313" key="4">
    <source>
        <dbReference type="Proteomes" id="UP000001949"/>
    </source>
</evidence>
<dbReference type="InParanoid" id="Q4MYR7"/>
<evidence type="ECO:0000313" key="3">
    <source>
        <dbReference type="EMBL" id="EAN30615.1"/>
    </source>
</evidence>
<feature type="region of interest" description="Disordered" evidence="1">
    <location>
        <begin position="1"/>
        <end position="21"/>
    </location>
</feature>
<keyword evidence="4" id="KW-1185">Reference proteome</keyword>
<feature type="transmembrane region" description="Helical" evidence="2">
    <location>
        <begin position="79"/>
        <end position="101"/>
    </location>
</feature>
<sequence>MPPQDSAEAESEDLKSEPENPEFNMYIEPESEISNFNKIIASKLHPNSLNELYVYIFLFSSRLKSTVKKIFTKDGLFSIIGWMCWSRFIFQVVLVFLIFLLRQRGEGLQVSLGQQDSQLPEL</sequence>
<name>Q4MYR7_THEPA</name>
<gene>
    <name evidence="3" type="ordered locus">TP03_0774</name>
</gene>
<accession>Q4MYR7</accession>
<dbReference type="EMBL" id="AAGK01000006">
    <property type="protein sequence ID" value="EAN30615.1"/>
    <property type="molecule type" value="Genomic_DNA"/>
</dbReference>
<proteinExistence type="predicted"/>
<dbReference type="KEGG" id="tpv:TP03_0774"/>
<reference evidence="3 4" key="1">
    <citation type="journal article" date="2005" name="Science">
        <title>Genome sequence of Theileria parva, a bovine pathogen that transforms lymphocytes.</title>
        <authorList>
            <person name="Gardner M.J."/>
            <person name="Bishop R."/>
            <person name="Shah T."/>
            <person name="de Villiers E.P."/>
            <person name="Carlton J.M."/>
            <person name="Hall N."/>
            <person name="Ren Q."/>
            <person name="Paulsen I.T."/>
            <person name="Pain A."/>
            <person name="Berriman M."/>
            <person name="Wilson R.J.M."/>
            <person name="Sato S."/>
            <person name="Ralph S.A."/>
            <person name="Mann D.J."/>
            <person name="Xiong Z."/>
            <person name="Shallom S.J."/>
            <person name="Weidman J."/>
            <person name="Jiang L."/>
            <person name="Lynn J."/>
            <person name="Weaver B."/>
            <person name="Shoaibi A."/>
            <person name="Domingo A.R."/>
            <person name="Wasawo D."/>
            <person name="Crabtree J."/>
            <person name="Wortman J.R."/>
            <person name="Haas B."/>
            <person name="Angiuoli S.V."/>
            <person name="Creasy T.H."/>
            <person name="Lu C."/>
            <person name="Suh B."/>
            <person name="Silva J.C."/>
            <person name="Utterback T.R."/>
            <person name="Feldblyum T.V."/>
            <person name="Pertea M."/>
            <person name="Allen J."/>
            <person name="Nierman W.C."/>
            <person name="Taracha E.L.N."/>
            <person name="Salzberg S.L."/>
            <person name="White O.R."/>
            <person name="Fitzhugh H.A."/>
            <person name="Morzaria S."/>
            <person name="Venter J.C."/>
            <person name="Fraser C.M."/>
            <person name="Nene V."/>
        </authorList>
    </citation>
    <scope>NUCLEOTIDE SEQUENCE [LARGE SCALE GENOMIC DNA]</scope>
    <source>
        <strain evidence="3 4">Muguga</strain>
    </source>
</reference>
<protein>
    <submittedName>
        <fullName evidence="3">Uncharacterized protein</fullName>
    </submittedName>
</protein>